<feature type="region of interest" description="Disordered" evidence="1">
    <location>
        <begin position="571"/>
        <end position="599"/>
    </location>
</feature>
<dbReference type="GeneID" id="29004144"/>
<dbReference type="PANTHER" id="PTHR40050:SF1">
    <property type="entry name" value="INNER SPORE COAT PROTEIN H"/>
    <property type="match status" value="1"/>
</dbReference>
<dbReference type="STRING" id="763407.A0A162UPX5"/>
<protein>
    <submittedName>
        <fullName evidence="3">Secreted coth spore-coat protein domain-containing protein</fullName>
    </submittedName>
</protein>
<dbReference type="OrthoDB" id="10267127at2759"/>
<reference evidence="4" key="1">
    <citation type="submission" date="2015-06" db="EMBL/GenBank/DDBJ databases">
        <title>Expansion of signal transduction pathways in fungi by whole-genome duplication.</title>
        <authorList>
            <consortium name="DOE Joint Genome Institute"/>
            <person name="Corrochano L.M."/>
            <person name="Kuo A."/>
            <person name="Marcet-Houben M."/>
            <person name="Polaino S."/>
            <person name="Salamov A."/>
            <person name="Villalobos J.M."/>
            <person name="Alvarez M.I."/>
            <person name="Avalos J."/>
            <person name="Benito E.P."/>
            <person name="Benoit I."/>
            <person name="Burger G."/>
            <person name="Camino L.P."/>
            <person name="Canovas D."/>
            <person name="Cerda-Olmedo E."/>
            <person name="Cheng J.-F."/>
            <person name="Dominguez A."/>
            <person name="Elias M."/>
            <person name="Eslava A.P."/>
            <person name="Glaser F."/>
            <person name="Grimwood J."/>
            <person name="Gutierrez G."/>
            <person name="Heitman J."/>
            <person name="Henrissat B."/>
            <person name="Iturriaga E.A."/>
            <person name="Lang B.F."/>
            <person name="Lavin J.L."/>
            <person name="Lee S."/>
            <person name="Li W."/>
            <person name="Lindquist E."/>
            <person name="Lopez-Garcia S."/>
            <person name="Luque E.M."/>
            <person name="Marcos A.T."/>
            <person name="Martin J."/>
            <person name="McCluskey K."/>
            <person name="Medina H.R."/>
            <person name="Miralles-Duran A."/>
            <person name="Miyazaki A."/>
            <person name="Munoz-Torres E."/>
            <person name="Oguiza J.A."/>
            <person name="Ohm R."/>
            <person name="Olmedo M."/>
            <person name="Orejas M."/>
            <person name="Ortiz-Castellanos L."/>
            <person name="Pisabarro A.G."/>
            <person name="Rodriguez-Romero J."/>
            <person name="Ruiz-Herrera J."/>
            <person name="Ruiz-Vazquez R."/>
            <person name="Sanz C."/>
            <person name="Schackwitz W."/>
            <person name="Schmutz J."/>
            <person name="Shahriari M."/>
            <person name="Shelest E."/>
            <person name="Silva-Franco F."/>
            <person name="Soanes D."/>
            <person name="Syed K."/>
            <person name="Tagua V.G."/>
            <person name="Talbot N.J."/>
            <person name="Thon M."/>
            <person name="De vries R.P."/>
            <person name="Wiebenga A."/>
            <person name="Yadav J.S."/>
            <person name="Braun E.L."/>
            <person name="Baker S."/>
            <person name="Garre V."/>
            <person name="Horwitz B."/>
            <person name="Torres-Martinez S."/>
            <person name="Idnurm A."/>
            <person name="Herrera-Estrella A."/>
            <person name="Gabaldon T."/>
            <person name="Grigoriev I.V."/>
        </authorList>
    </citation>
    <scope>NUCLEOTIDE SEQUENCE [LARGE SCALE GENOMIC DNA]</scope>
    <source>
        <strain evidence="4">NRRL 1555(-)</strain>
    </source>
</reference>
<evidence type="ECO:0000313" key="3">
    <source>
        <dbReference type="EMBL" id="OAD76943.1"/>
    </source>
</evidence>
<keyword evidence="2" id="KW-0732">Signal</keyword>
<proteinExistence type="predicted"/>
<dbReference type="PANTHER" id="PTHR40050">
    <property type="entry name" value="INNER SPORE COAT PROTEIN H"/>
    <property type="match status" value="1"/>
</dbReference>
<name>A0A162UPX5_PHYB8</name>
<evidence type="ECO:0000256" key="1">
    <source>
        <dbReference type="SAM" id="MobiDB-lite"/>
    </source>
</evidence>
<feature type="signal peptide" evidence="2">
    <location>
        <begin position="1"/>
        <end position="19"/>
    </location>
</feature>
<keyword evidence="3" id="KW-0167">Capsid protein</keyword>
<gene>
    <name evidence="3" type="ORF">PHYBLDRAFT_77204</name>
</gene>
<dbReference type="EMBL" id="KV440975">
    <property type="protein sequence ID" value="OAD76943.1"/>
    <property type="molecule type" value="Genomic_DNA"/>
</dbReference>
<dbReference type="AlphaFoldDB" id="A0A162UPX5"/>
<feature type="chain" id="PRO_5007840190" evidence="2">
    <location>
        <begin position="20"/>
        <end position="627"/>
    </location>
</feature>
<evidence type="ECO:0000256" key="2">
    <source>
        <dbReference type="SAM" id="SignalP"/>
    </source>
</evidence>
<dbReference type="VEuPathDB" id="FungiDB:PHYBLDRAFT_77204"/>
<organism evidence="3 4">
    <name type="scientific">Phycomyces blakesleeanus (strain ATCC 8743b / DSM 1359 / FGSC 10004 / NBRC 33097 / NRRL 1555)</name>
    <dbReference type="NCBI Taxonomy" id="763407"/>
    <lineage>
        <taxon>Eukaryota</taxon>
        <taxon>Fungi</taxon>
        <taxon>Fungi incertae sedis</taxon>
        <taxon>Mucoromycota</taxon>
        <taxon>Mucoromycotina</taxon>
        <taxon>Mucoromycetes</taxon>
        <taxon>Mucorales</taxon>
        <taxon>Phycomycetaceae</taxon>
        <taxon>Phycomyces</taxon>
    </lineage>
</organism>
<keyword evidence="3" id="KW-0946">Virion</keyword>
<dbReference type="RefSeq" id="XP_018294983.1">
    <property type="nucleotide sequence ID" value="XM_018443238.1"/>
</dbReference>
<dbReference type="Pfam" id="PF08757">
    <property type="entry name" value="CotH"/>
    <property type="match status" value="1"/>
</dbReference>
<dbReference type="Proteomes" id="UP000077315">
    <property type="component" value="Unassembled WGS sequence"/>
</dbReference>
<accession>A0A162UPX5</accession>
<evidence type="ECO:0000313" key="4">
    <source>
        <dbReference type="Proteomes" id="UP000077315"/>
    </source>
</evidence>
<sequence length="627" mass="67038">MKLWTYTSLFSIAVSAISAADVQYSVVAFPKSGETVGVSVGGQVYNLASSTFHSNLFTGSAPAGDTYQYVLSSGSAATPETTTRSLAQGASSTGNEFYGRSKTVYDVPSLPQAYNPIYPTLFTNLNKSNEIATIIMTANQTAIDAYNKDPLGDYKDALVSELVYISNKETFKFNGAGLSTSGQSTKDFAKQSWAIDFNKYSNATEKALLYGRTSLKLRAEETDMTFAREKLTLDCLAAAGGATLSSSWVRVFINGEAYGLFLLMDDSSTHLIEDILYGGDWSAAGVGATYKGNALSPTVEGNLVYATEDPTKYPEDIYKLQDKGNDKSLNKTTEMQPLIDFTRQLAAIDPTKATDANNKGAIGDLLNPENTMIHLALNFLTGSWDGLWIQASNYYLNQDMLTKKYTIITYDFDEVFGNGAEAGLDTVAYTAFARADSQRPVVDAFIKSPYYNQQFQDIVKTIVKRFFKPSTIDPILAAWTEMLKEDIAWTRTIAGKSAGQKTTWTTADFTTNMNTTAQGTIGISQWVASRSAAVAKQLNFTTDDDLPVLGPYTGGNTLDSNGNVVSRASGQAIQPSGSTTAQSGSNASTNSGASGDKAASKDSAASTLVSGLSTGVAVAVAVAVAMI</sequence>
<dbReference type="InParanoid" id="A0A162UPX5"/>
<keyword evidence="4" id="KW-1185">Reference proteome</keyword>
<dbReference type="InterPro" id="IPR014867">
    <property type="entry name" value="Spore_coat_CotH_CotH2/3/7"/>
</dbReference>
<feature type="compositionally biased region" description="Low complexity" evidence="1">
    <location>
        <begin position="576"/>
        <end position="599"/>
    </location>
</feature>